<dbReference type="EMBL" id="ATFC01000009">
    <property type="protein sequence ID" value="EPF46416.1"/>
    <property type="molecule type" value="Genomic_DNA"/>
</dbReference>
<dbReference type="GeneID" id="301462635"/>
<organism evidence="1 2">
    <name type="scientific">Treponema vincentii F0403</name>
    <dbReference type="NCBI Taxonomy" id="1125702"/>
    <lineage>
        <taxon>Bacteria</taxon>
        <taxon>Pseudomonadati</taxon>
        <taxon>Spirochaetota</taxon>
        <taxon>Spirochaetia</taxon>
        <taxon>Spirochaetales</taxon>
        <taxon>Treponemataceae</taxon>
        <taxon>Treponema</taxon>
    </lineage>
</organism>
<comment type="caution">
    <text evidence="1">The sequence shown here is derived from an EMBL/GenBank/DDBJ whole genome shotgun (WGS) entry which is preliminary data.</text>
</comment>
<protein>
    <submittedName>
        <fullName evidence="1">Uncharacterized protein</fullName>
    </submittedName>
</protein>
<reference evidence="1 2" key="1">
    <citation type="submission" date="2013-04" db="EMBL/GenBank/DDBJ databases">
        <title>The Genome Sequence of Treponema vincentii F0403.</title>
        <authorList>
            <consortium name="The Broad Institute Genomics Platform"/>
            <person name="Earl A."/>
            <person name="Ward D."/>
            <person name="Feldgarden M."/>
            <person name="Gevers D."/>
            <person name="Leonetti C."/>
            <person name="Izard J."/>
            <person name="Walker B."/>
            <person name="Young S."/>
            <person name="Zeng Q."/>
            <person name="Gargeya S."/>
            <person name="Fitzgerald M."/>
            <person name="Haas B."/>
            <person name="Abouelleil A."/>
            <person name="Allen A.W."/>
            <person name="Alvarado L."/>
            <person name="Arachchi H.M."/>
            <person name="Berlin A.M."/>
            <person name="Chapman S.B."/>
            <person name="Gainer-Dewar J."/>
            <person name="Goldberg J."/>
            <person name="Griggs A."/>
            <person name="Gujja S."/>
            <person name="Hansen M."/>
            <person name="Howarth C."/>
            <person name="Imamovic A."/>
            <person name="Ireland A."/>
            <person name="Larimer J."/>
            <person name="McCowan C."/>
            <person name="Murphy C."/>
            <person name="Pearson M."/>
            <person name="Poon T.W."/>
            <person name="Priest M."/>
            <person name="Roberts A."/>
            <person name="Saif S."/>
            <person name="Shea T."/>
            <person name="Sisk P."/>
            <person name="Sykes S."/>
            <person name="Wortman J."/>
            <person name="Nusbaum C."/>
            <person name="Birren B."/>
        </authorList>
    </citation>
    <scope>NUCLEOTIDE SEQUENCE [LARGE SCALE GENOMIC DNA]</scope>
    <source>
        <strain evidence="1 2">F0403</strain>
    </source>
</reference>
<dbReference type="Proteomes" id="UP000014605">
    <property type="component" value="Unassembled WGS sequence"/>
</dbReference>
<dbReference type="PATRIC" id="fig|1125702.3.peg.1996"/>
<name>S3LAA2_9SPIR</name>
<dbReference type="HOGENOM" id="CLU_3067371_0_0_12"/>
<dbReference type="AlphaFoldDB" id="S3LAA2"/>
<evidence type="ECO:0000313" key="1">
    <source>
        <dbReference type="EMBL" id="EPF46416.1"/>
    </source>
</evidence>
<evidence type="ECO:0000313" key="2">
    <source>
        <dbReference type="Proteomes" id="UP000014605"/>
    </source>
</evidence>
<keyword evidence="2" id="KW-1185">Reference proteome</keyword>
<gene>
    <name evidence="1" type="ORF">HMPREF1222_01938</name>
</gene>
<accession>S3LAA2</accession>
<sequence>MERRDGRSYGTGYINSFQDLEGNTHQIDIFVGCSSLSLKEKKKIRDTGYTGGF</sequence>
<proteinExistence type="predicted"/>
<dbReference type="RefSeq" id="WP_016519224.1">
    <property type="nucleotide sequence ID" value="NZ_KE332512.1"/>
</dbReference>